<dbReference type="Gene3D" id="3.60.21.10">
    <property type="match status" value="1"/>
</dbReference>
<reference evidence="4 5" key="1">
    <citation type="submission" date="2013-02" db="EMBL/GenBank/DDBJ databases">
        <title>A novel strain isolated from Lonar lake, Maharashtra, India.</title>
        <authorList>
            <person name="Singh A."/>
        </authorList>
    </citation>
    <scope>NUCLEOTIDE SEQUENCE [LARGE SCALE GENOMIC DNA]</scope>
    <source>
        <strain evidence="4 5">AK24</strain>
    </source>
</reference>
<feature type="domain" description="Calcineurin-like phosphoesterase" evidence="2">
    <location>
        <begin position="337"/>
        <end position="516"/>
    </location>
</feature>
<dbReference type="InterPro" id="IPR039331">
    <property type="entry name" value="PAPs-like"/>
</dbReference>
<organism evidence="4 5">
    <name type="scientific">Lunatimonas lonarensis</name>
    <dbReference type="NCBI Taxonomy" id="1232681"/>
    <lineage>
        <taxon>Bacteria</taxon>
        <taxon>Pseudomonadati</taxon>
        <taxon>Bacteroidota</taxon>
        <taxon>Cytophagia</taxon>
        <taxon>Cytophagales</taxon>
        <taxon>Cyclobacteriaceae</taxon>
    </lineage>
</organism>
<dbReference type="InterPro" id="IPR015914">
    <property type="entry name" value="PAPs_N"/>
</dbReference>
<proteinExistence type="predicted"/>
<dbReference type="InterPro" id="IPR008963">
    <property type="entry name" value="Purple_acid_Pase-like_N"/>
</dbReference>
<gene>
    <name evidence="4" type="ORF">ADIS_1075</name>
</gene>
<comment type="caution">
    <text evidence="4">The sequence shown here is derived from an EMBL/GenBank/DDBJ whole genome shotgun (WGS) entry which is preliminary data.</text>
</comment>
<name>R7ZWS2_9BACT</name>
<feature type="domain" description="Purple acid phosphatase N-terminal" evidence="3">
    <location>
        <begin position="232"/>
        <end position="328"/>
    </location>
</feature>
<dbReference type="InterPro" id="IPR004843">
    <property type="entry name" value="Calcineurin-like_PHP"/>
</dbReference>
<protein>
    <recommendedName>
        <fullName evidence="6">Metallophosphoesterase</fullName>
    </recommendedName>
</protein>
<dbReference type="SUPFAM" id="SSF56300">
    <property type="entry name" value="Metallo-dependent phosphatases"/>
    <property type="match status" value="1"/>
</dbReference>
<dbReference type="EMBL" id="AQHR01000035">
    <property type="protein sequence ID" value="EON78464.1"/>
    <property type="molecule type" value="Genomic_DNA"/>
</dbReference>
<dbReference type="PATRIC" id="fig|1288963.3.peg.1073"/>
<sequence length="596" mass="67618">MHFNATKSLLLAFSAFIIGSCGKPTENLGAIRSLSETMDEVVTRLYGQFDRSALDTIGEAFVHTYITPEEKQAFASQYWVMRVNVPATVSLMRDASQQTVPFWLQDAGFIKTEKKIKNTHSTYEVWQKEVPAGPINLGINGFDKHRPVYFLSLAPKNAPDKLVIEPVFPANQHIATLDVGAFTYHDWDGLTLTEVPQDMKGQQLLTTIRGRAREAHLIGAFRSTDFPSSPLPDQLMLTWSNSPANSVDIQWRTNTSVAEGMVKYWKKGSTDTLTQLAHANVMEDRLLQNDRYIHRFTAEIQNLEPATSYAYLAGNPTSGWSTVESFRTADTQKSPFSFVWFGDVHNTKEWGDLIHQAEQRHADNRFYIIAGDLVNTGLHRDDWDQLFGYAGKTLSRRPLMAVPGNHDSQDGLGAWMFEEMFSYPDNGPTGLPSGRSYHFTYQNALFIMLDATLSVSAQSPWVEQVLRENPADWKFVVTHFPPYNAVEPYEHIIAEWVPIFDRHQVDMVMGGHFHYYMRSKPLINSEISREPTQGTRYVISIGTTGKNKEADKGSYAEVQFAAQFLYQHMEITGKSLQYTVYDLEGKVRDQFSLTKE</sequence>
<dbReference type="PROSITE" id="PS51257">
    <property type="entry name" value="PROKAR_LIPOPROTEIN"/>
    <property type="match status" value="1"/>
</dbReference>
<evidence type="ECO:0000313" key="4">
    <source>
        <dbReference type="EMBL" id="EON78464.1"/>
    </source>
</evidence>
<dbReference type="InterPro" id="IPR029052">
    <property type="entry name" value="Metallo-depent_PP-like"/>
</dbReference>
<dbReference type="Pfam" id="PF00149">
    <property type="entry name" value="Metallophos"/>
    <property type="match status" value="1"/>
</dbReference>
<dbReference type="OrthoDB" id="9801383at2"/>
<dbReference type="Pfam" id="PF16656">
    <property type="entry name" value="Pur_ac_phosph_N"/>
    <property type="match status" value="1"/>
</dbReference>
<accession>R7ZWS2</accession>
<dbReference type="GO" id="GO:0046872">
    <property type="term" value="F:metal ion binding"/>
    <property type="evidence" value="ECO:0007669"/>
    <property type="project" value="InterPro"/>
</dbReference>
<evidence type="ECO:0000259" key="3">
    <source>
        <dbReference type="Pfam" id="PF16656"/>
    </source>
</evidence>
<evidence type="ECO:0000313" key="5">
    <source>
        <dbReference type="Proteomes" id="UP000013909"/>
    </source>
</evidence>
<dbReference type="GO" id="GO:0003993">
    <property type="term" value="F:acid phosphatase activity"/>
    <property type="evidence" value="ECO:0007669"/>
    <property type="project" value="InterPro"/>
</dbReference>
<evidence type="ECO:0008006" key="6">
    <source>
        <dbReference type="Google" id="ProtNLM"/>
    </source>
</evidence>
<dbReference type="STRING" id="1232681.ADIS_1075"/>
<dbReference type="Gene3D" id="2.60.40.380">
    <property type="entry name" value="Purple acid phosphatase-like, N-terminal"/>
    <property type="match status" value="1"/>
</dbReference>
<dbReference type="AlphaFoldDB" id="R7ZWS2"/>
<keyword evidence="5" id="KW-1185">Reference proteome</keyword>
<evidence type="ECO:0000256" key="1">
    <source>
        <dbReference type="ARBA" id="ARBA00022729"/>
    </source>
</evidence>
<dbReference type="SUPFAM" id="SSF49363">
    <property type="entry name" value="Purple acid phosphatase, N-terminal domain"/>
    <property type="match status" value="1"/>
</dbReference>
<dbReference type="PANTHER" id="PTHR22953">
    <property type="entry name" value="ACID PHOSPHATASE RELATED"/>
    <property type="match status" value="1"/>
</dbReference>
<dbReference type="PANTHER" id="PTHR22953:SF153">
    <property type="entry name" value="PURPLE ACID PHOSPHATASE"/>
    <property type="match status" value="1"/>
</dbReference>
<dbReference type="Proteomes" id="UP000013909">
    <property type="component" value="Unassembled WGS sequence"/>
</dbReference>
<evidence type="ECO:0000259" key="2">
    <source>
        <dbReference type="Pfam" id="PF00149"/>
    </source>
</evidence>
<dbReference type="RefSeq" id="WP_010853222.1">
    <property type="nucleotide sequence ID" value="NZ_AQHR01000035.1"/>
</dbReference>
<keyword evidence="1" id="KW-0732">Signal</keyword>